<dbReference type="PROSITE" id="PS50943">
    <property type="entry name" value="HTH_CROC1"/>
    <property type="match status" value="1"/>
</dbReference>
<dbReference type="InterPro" id="IPR002182">
    <property type="entry name" value="NB-ARC"/>
</dbReference>
<dbReference type="SMART" id="SM00028">
    <property type="entry name" value="TPR"/>
    <property type="match status" value="3"/>
</dbReference>
<organism evidence="2 3">
    <name type="scientific">Ktedonosporobacter rubrisoli</name>
    <dbReference type="NCBI Taxonomy" id="2509675"/>
    <lineage>
        <taxon>Bacteria</taxon>
        <taxon>Bacillati</taxon>
        <taxon>Chloroflexota</taxon>
        <taxon>Ktedonobacteria</taxon>
        <taxon>Ktedonobacterales</taxon>
        <taxon>Ktedonosporobacteraceae</taxon>
        <taxon>Ktedonosporobacter</taxon>
    </lineage>
</organism>
<dbReference type="GO" id="GO:0043531">
    <property type="term" value="F:ADP binding"/>
    <property type="evidence" value="ECO:0007669"/>
    <property type="project" value="InterPro"/>
</dbReference>
<name>A0A4P6K3R3_KTERU</name>
<keyword evidence="3" id="KW-1185">Reference proteome</keyword>
<protein>
    <submittedName>
        <fullName evidence="2">XRE family transcriptional regulator</fullName>
    </submittedName>
</protein>
<dbReference type="SUPFAM" id="SSF52540">
    <property type="entry name" value="P-loop containing nucleoside triphosphate hydrolases"/>
    <property type="match status" value="1"/>
</dbReference>
<dbReference type="SMART" id="SM00530">
    <property type="entry name" value="HTH_XRE"/>
    <property type="match status" value="1"/>
</dbReference>
<accession>A0A4P6K3R3</accession>
<dbReference type="Pfam" id="PF01381">
    <property type="entry name" value="HTH_3"/>
    <property type="match status" value="1"/>
</dbReference>
<dbReference type="PRINTS" id="PR00364">
    <property type="entry name" value="DISEASERSIST"/>
</dbReference>
<dbReference type="PANTHER" id="PTHR47691">
    <property type="entry name" value="REGULATOR-RELATED"/>
    <property type="match status" value="1"/>
</dbReference>
<dbReference type="InterPro" id="IPR001387">
    <property type="entry name" value="Cro/C1-type_HTH"/>
</dbReference>
<dbReference type="Proteomes" id="UP000290365">
    <property type="component" value="Chromosome"/>
</dbReference>
<dbReference type="Gene3D" id="1.25.40.10">
    <property type="entry name" value="Tetratricopeptide repeat domain"/>
    <property type="match status" value="1"/>
</dbReference>
<dbReference type="RefSeq" id="WP_129893671.1">
    <property type="nucleotide sequence ID" value="NZ_CP035758.1"/>
</dbReference>
<evidence type="ECO:0000313" key="2">
    <source>
        <dbReference type="EMBL" id="QBD82602.1"/>
    </source>
</evidence>
<gene>
    <name evidence="2" type="ORF">EPA93_44215</name>
</gene>
<dbReference type="KEGG" id="kbs:EPA93_44215"/>
<dbReference type="InterPro" id="IPR019734">
    <property type="entry name" value="TPR_rpt"/>
</dbReference>
<dbReference type="SUPFAM" id="SSF48452">
    <property type="entry name" value="TPR-like"/>
    <property type="match status" value="1"/>
</dbReference>
<dbReference type="SUPFAM" id="SSF47413">
    <property type="entry name" value="lambda repressor-like DNA-binding domains"/>
    <property type="match status" value="1"/>
</dbReference>
<dbReference type="Gene3D" id="3.40.50.300">
    <property type="entry name" value="P-loop containing nucleotide triphosphate hydrolases"/>
    <property type="match status" value="1"/>
</dbReference>
<dbReference type="InterPro" id="IPR010982">
    <property type="entry name" value="Lambda_DNA-bd_dom_sf"/>
</dbReference>
<dbReference type="GO" id="GO:0003677">
    <property type="term" value="F:DNA binding"/>
    <property type="evidence" value="ECO:0007669"/>
    <property type="project" value="InterPro"/>
</dbReference>
<dbReference type="CDD" id="cd00093">
    <property type="entry name" value="HTH_XRE"/>
    <property type="match status" value="1"/>
</dbReference>
<dbReference type="EMBL" id="CP035758">
    <property type="protein sequence ID" value="QBD82602.1"/>
    <property type="molecule type" value="Genomic_DNA"/>
</dbReference>
<dbReference type="InterPro" id="IPR011990">
    <property type="entry name" value="TPR-like_helical_dom_sf"/>
</dbReference>
<dbReference type="PANTHER" id="PTHR47691:SF3">
    <property type="entry name" value="HTH-TYPE TRANSCRIPTIONAL REGULATOR RV0890C-RELATED"/>
    <property type="match status" value="1"/>
</dbReference>
<dbReference type="Pfam" id="PF13424">
    <property type="entry name" value="TPR_12"/>
    <property type="match status" value="1"/>
</dbReference>
<dbReference type="Gene3D" id="1.10.260.40">
    <property type="entry name" value="lambda repressor-like DNA-binding domains"/>
    <property type="match status" value="1"/>
</dbReference>
<dbReference type="AlphaFoldDB" id="A0A4P6K3R3"/>
<sequence length="837" mass="94529">MHKEYSHPQSKESSPDQLFKLFRSRPRLADSGKLKQTEIAARVQVDVRAVQQWENGERLPSAENLKKLLRVFVEEDLFIEQREREEARFLWQAVKQTYEQRPGTTRLYPPFDEEWFRAILSDRREEFLVSAQREKVKTNLPTPLTGFVGREQELAKIKSLFTSTRLITLAGTGGCGKTRLALEAARDLVEHYRDGVWFFDFATVREPAFILEMVAMTLGIVEEQGSDQAQVLTNWLRRKQILLIMDNCEQLVAGCALLIESWLRTCPYLHILVTSREILNIVGEHVLSVSPLPVPTVQTQGQLAWDTIRSSPAVRLFTERAQAVHPAFELTPENAVAIAQICQRLDGLPLALELAAARMNLLSATQLLERLAAPLSLLTGSTRTHQPHQQTLRTSLDWSYQLLETEEQELFRHVSIFAGGWTLPALEALTQAKTGLPKSERTLQILSQLVAKSLVIVQRSTPNAEPRFLLLDTIRQYSQERLAEHSNEAERSFLQEKHAAFYASMAEESESHLRSAQRAPWLRHLKEEYENIRAALSWSTSHNDMAGHGLRIAAALYWFWLHQGSWSEGSRWLTTLLELAHAHKADQEQRILAKAAHGAGILAWVQGKQEEAAGLAQESLAAARMAEDREAIAICLRLVSQILQAQGESQQALAYATESVTLARAQANSWNLATSLNNLATIIRLQGESEKACAFYEESIALLREIGDMWELSAPLRNLGSLMIQLGDYQRAHILYREALHCCQEMRGAWFLSRSFEDIAFLLNRRGEAKHAATLLGVAEGLRERLGASLIPFTTQAYEENLESLQSQLNQEACLLAWQSGKDMEIEQALAFALQVL</sequence>
<dbReference type="Pfam" id="PF25872">
    <property type="entry name" value="HTH_77"/>
    <property type="match status" value="1"/>
</dbReference>
<proteinExistence type="predicted"/>
<evidence type="ECO:0000313" key="3">
    <source>
        <dbReference type="Proteomes" id="UP000290365"/>
    </source>
</evidence>
<reference evidence="2 3" key="1">
    <citation type="submission" date="2019-01" db="EMBL/GenBank/DDBJ databases">
        <title>Ktedonosporobacter rubrisoli SCAWS-G2.</title>
        <authorList>
            <person name="Huang Y."/>
            <person name="Yan B."/>
        </authorList>
    </citation>
    <scope>NUCLEOTIDE SEQUENCE [LARGE SCALE GENOMIC DNA]</scope>
    <source>
        <strain evidence="2 3">SCAWS-G2</strain>
    </source>
</reference>
<feature type="domain" description="HTH cro/C1-type" evidence="1">
    <location>
        <begin position="33"/>
        <end position="78"/>
    </location>
</feature>
<dbReference type="InterPro" id="IPR058852">
    <property type="entry name" value="HTH_77"/>
</dbReference>
<dbReference type="InterPro" id="IPR027417">
    <property type="entry name" value="P-loop_NTPase"/>
</dbReference>
<dbReference type="Pfam" id="PF00931">
    <property type="entry name" value="NB-ARC"/>
    <property type="match status" value="1"/>
</dbReference>
<evidence type="ECO:0000259" key="1">
    <source>
        <dbReference type="PROSITE" id="PS50943"/>
    </source>
</evidence>
<dbReference type="OrthoDB" id="135464at2"/>